<gene>
    <name evidence="1" type="primary">LATS2</name>
</gene>
<proteinExistence type="predicted"/>
<organism evidence="1">
    <name type="scientific">Iconisemion striatum</name>
    <dbReference type="NCBI Taxonomy" id="60296"/>
    <lineage>
        <taxon>Eukaryota</taxon>
        <taxon>Metazoa</taxon>
        <taxon>Chordata</taxon>
        <taxon>Craniata</taxon>
        <taxon>Vertebrata</taxon>
        <taxon>Euteleostomi</taxon>
        <taxon>Actinopterygii</taxon>
        <taxon>Neopterygii</taxon>
        <taxon>Teleostei</taxon>
        <taxon>Neoteleostei</taxon>
        <taxon>Acanthomorphata</taxon>
        <taxon>Ovalentaria</taxon>
        <taxon>Atherinomorphae</taxon>
        <taxon>Cyprinodontiformes</taxon>
        <taxon>Nothobranchiidae</taxon>
        <taxon>Iconisemion</taxon>
    </lineage>
</organism>
<sequence length="90" mass="10077">AGWMTLPPRGVCSALHNMGQHNSCDPGPRNHLLHVTNWEERRLIQDQLVTVMELHGCLGSNVRTGSGSSSSFLSHSFQLWVLWMNETPPQ</sequence>
<dbReference type="AlphaFoldDB" id="A0A1A7YD66"/>
<protein>
    <submittedName>
        <fullName evidence="1">LATS, large tumor suppressor, homolog 2</fullName>
    </submittedName>
</protein>
<reference evidence="1" key="2">
    <citation type="submission" date="2016-06" db="EMBL/GenBank/DDBJ databases">
        <title>The genome of a short-lived fish provides insights into sex chromosome evolution and the genetic control of aging.</title>
        <authorList>
            <person name="Reichwald K."/>
            <person name="Felder M."/>
            <person name="Petzold A."/>
            <person name="Koch P."/>
            <person name="Groth M."/>
            <person name="Platzer M."/>
        </authorList>
    </citation>
    <scope>NUCLEOTIDE SEQUENCE</scope>
    <source>
        <tissue evidence="1">Brain</tissue>
    </source>
</reference>
<feature type="non-terminal residue" evidence="1">
    <location>
        <position position="1"/>
    </location>
</feature>
<accession>A0A1A7YD66</accession>
<evidence type="ECO:0000313" key="1">
    <source>
        <dbReference type="EMBL" id="SBP28171.1"/>
    </source>
</evidence>
<dbReference type="EMBL" id="HADX01005939">
    <property type="protein sequence ID" value="SBP28171.1"/>
    <property type="molecule type" value="Transcribed_RNA"/>
</dbReference>
<name>A0A1A7YD66_9TELE</name>
<reference evidence="1" key="1">
    <citation type="submission" date="2016-05" db="EMBL/GenBank/DDBJ databases">
        <authorList>
            <person name="Lavstsen T."/>
            <person name="Jespersen J.S."/>
        </authorList>
    </citation>
    <scope>NUCLEOTIDE SEQUENCE</scope>
    <source>
        <tissue evidence="1">Brain</tissue>
    </source>
</reference>